<sequence length="82" mass="9062">MAMKKTLHVLLLSLLLCLMFVIGLVEASIPDDDMGPAIYTPPSGSCGAPISKYDFQVLPKRPPPCRRPRLENTEDVTHTTRP</sequence>
<feature type="signal peptide" evidence="2">
    <location>
        <begin position="1"/>
        <end position="27"/>
    </location>
</feature>
<evidence type="ECO:0000256" key="2">
    <source>
        <dbReference type="SAM" id="SignalP"/>
    </source>
</evidence>
<evidence type="ECO:0008006" key="5">
    <source>
        <dbReference type="Google" id="ProtNLM"/>
    </source>
</evidence>
<gene>
    <name evidence="3" type="ORF">AN1_LOCUS23828</name>
</gene>
<feature type="chain" id="PRO_5025002791" description="Transmembrane protein" evidence="2">
    <location>
        <begin position="28"/>
        <end position="82"/>
    </location>
</feature>
<name>A0A654G5I2_ARATH</name>
<dbReference type="EMBL" id="CACRSJ010000110">
    <property type="protein sequence ID" value="VYS68438.1"/>
    <property type="molecule type" value="Genomic_DNA"/>
</dbReference>
<dbReference type="AlphaFoldDB" id="A0A654G5I2"/>
<accession>A0A654G5I2</accession>
<dbReference type="ExpressionAtlas" id="A0A654G5I2">
    <property type="expression patterns" value="baseline and differential"/>
</dbReference>
<evidence type="ECO:0000313" key="4">
    <source>
        <dbReference type="Proteomes" id="UP000426265"/>
    </source>
</evidence>
<organism evidence="3 4">
    <name type="scientific">Arabidopsis thaliana</name>
    <name type="common">Mouse-ear cress</name>
    <dbReference type="NCBI Taxonomy" id="3702"/>
    <lineage>
        <taxon>Eukaryota</taxon>
        <taxon>Viridiplantae</taxon>
        <taxon>Streptophyta</taxon>
        <taxon>Embryophyta</taxon>
        <taxon>Tracheophyta</taxon>
        <taxon>Spermatophyta</taxon>
        <taxon>Magnoliopsida</taxon>
        <taxon>eudicotyledons</taxon>
        <taxon>Gunneridae</taxon>
        <taxon>Pentapetalae</taxon>
        <taxon>rosids</taxon>
        <taxon>malvids</taxon>
        <taxon>Brassicales</taxon>
        <taxon>Brassicaceae</taxon>
        <taxon>Camelineae</taxon>
        <taxon>Arabidopsis</taxon>
    </lineage>
</organism>
<keyword evidence="2" id="KW-0732">Signal</keyword>
<evidence type="ECO:0000313" key="3">
    <source>
        <dbReference type="EMBL" id="VYS68438.1"/>
    </source>
</evidence>
<dbReference type="Proteomes" id="UP000426265">
    <property type="component" value="Unassembled WGS sequence"/>
</dbReference>
<proteinExistence type="predicted"/>
<reference evidence="3 4" key="1">
    <citation type="submission" date="2019-11" db="EMBL/GenBank/DDBJ databases">
        <authorList>
            <person name="Jiao W.-B."/>
            <person name="Schneeberger K."/>
        </authorList>
    </citation>
    <scope>NUCLEOTIDE SEQUENCE [LARGE SCALE GENOMIC DNA]</scope>
    <source>
        <strain evidence="4">cv. An-1</strain>
    </source>
</reference>
<feature type="compositionally biased region" description="Basic and acidic residues" evidence="1">
    <location>
        <begin position="68"/>
        <end position="82"/>
    </location>
</feature>
<protein>
    <recommendedName>
        <fullName evidence="5">Transmembrane protein</fullName>
    </recommendedName>
</protein>
<evidence type="ECO:0000256" key="1">
    <source>
        <dbReference type="SAM" id="MobiDB-lite"/>
    </source>
</evidence>
<feature type="region of interest" description="Disordered" evidence="1">
    <location>
        <begin position="59"/>
        <end position="82"/>
    </location>
</feature>